<dbReference type="InterPro" id="IPR011055">
    <property type="entry name" value="Dup_hybrid_motif"/>
</dbReference>
<dbReference type="Proteomes" id="UP000195696">
    <property type="component" value="Unassembled WGS sequence"/>
</dbReference>
<feature type="domain" description="SH3b" evidence="2">
    <location>
        <begin position="178"/>
        <end position="241"/>
    </location>
</feature>
<proteinExistence type="predicted"/>
<dbReference type="Pfam" id="PF01551">
    <property type="entry name" value="Peptidase_M23"/>
    <property type="match status" value="1"/>
</dbReference>
<sequence length="380" mass="41921">MKMITTTFSLTTAAIATLLPSVVAADSHAVSIPQNDKVKIEFVNFDKAHLYQDATTNSNSIGNITFNTPVKIIETTPDWYKVDVQNKIGYMQKSYLSPTKQTQPKNQYIVNAIALNVRIEPNAESTILGVLPNGKYISILEECGEWYKISYNGKTGYVKKEFVSDGSYSMVKGTTVQGNSSYYVATPVLRVRSGAGTNTSIIGSLKNGTQLQVVETVGSWYKIRFGSGFGYVAKHYVLQNKPQETPPIPAVFKYPTKGIVSSTFDVRWGEMHYGVDFTAPGEVPILAATSGKVIKSYYSNSYGNVVFIAHTIDGKLYTTIYAHLKDRTVQAGDRVETGQIIGHMGNTGHSTGQHLHFELHNGEWNFEKTNAVNPIPYLVQ</sequence>
<dbReference type="SUPFAM" id="SSF51261">
    <property type="entry name" value="Duplicated hybrid motif"/>
    <property type="match status" value="1"/>
</dbReference>
<name>A0A1G4EP81_BACMY</name>
<dbReference type="FunFam" id="2.70.70.10:FF:000012">
    <property type="entry name" value="Peptidase, M23/M37 family"/>
    <property type="match status" value="1"/>
</dbReference>
<gene>
    <name evidence="3" type="ORF">BWGO95_03054</name>
</gene>
<accession>A0A1G4EP81</accession>
<feature type="chain" id="PRO_5038478601" evidence="1">
    <location>
        <begin position="25"/>
        <end position="380"/>
    </location>
</feature>
<dbReference type="Gene3D" id="2.70.70.10">
    <property type="entry name" value="Glucose Permease (Domain IIA)"/>
    <property type="match status" value="1"/>
</dbReference>
<dbReference type="InterPro" id="IPR003646">
    <property type="entry name" value="SH3-like_bac-type"/>
</dbReference>
<evidence type="ECO:0000313" key="4">
    <source>
        <dbReference type="Proteomes" id="UP000195696"/>
    </source>
</evidence>
<reference evidence="3 4" key="1">
    <citation type="submission" date="2016-08" db="EMBL/GenBank/DDBJ databases">
        <authorList>
            <person name="Seilhamer J.J."/>
        </authorList>
    </citation>
    <scope>NUCLEOTIDE SEQUENCE [LARGE SCALE GENOMIC DNA]</scope>
    <source>
        <strain evidence="3 4">SDA_GO95</strain>
    </source>
</reference>
<dbReference type="PROSITE" id="PS51781">
    <property type="entry name" value="SH3B"/>
    <property type="match status" value="2"/>
</dbReference>
<dbReference type="InterPro" id="IPR016047">
    <property type="entry name" value="M23ase_b-sheet_dom"/>
</dbReference>
<dbReference type="PANTHER" id="PTHR34408">
    <property type="entry name" value="FAMILY PROTEIN, PUTATIVE-RELATED"/>
    <property type="match status" value="1"/>
</dbReference>
<evidence type="ECO:0000256" key="1">
    <source>
        <dbReference type="SAM" id="SignalP"/>
    </source>
</evidence>
<protein>
    <submittedName>
        <fullName evidence="3">Cell wall endopeptidase</fullName>
    </submittedName>
</protein>
<feature type="signal peptide" evidence="1">
    <location>
        <begin position="1"/>
        <end position="24"/>
    </location>
</feature>
<evidence type="ECO:0000313" key="3">
    <source>
        <dbReference type="EMBL" id="SCB68907.1"/>
    </source>
</evidence>
<dbReference type="EMBL" id="FMAK01000035">
    <property type="protein sequence ID" value="SCB68907.1"/>
    <property type="molecule type" value="Genomic_DNA"/>
</dbReference>
<dbReference type="InterPro" id="IPR052354">
    <property type="entry name" value="Cell_Wall_Dynamics_Protein"/>
</dbReference>
<organism evidence="3 4">
    <name type="scientific">Bacillus mycoides</name>
    <dbReference type="NCBI Taxonomy" id="1405"/>
    <lineage>
        <taxon>Bacteria</taxon>
        <taxon>Bacillati</taxon>
        <taxon>Bacillota</taxon>
        <taxon>Bacilli</taxon>
        <taxon>Bacillales</taxon>
        <taxon>Bacillaceae</taxon>
        <taxon>Bacillus</taxon>
        <taxon>Bacillus cereus group</taxon>
    </lineage>
</organism>
<keyword evidence="1" id="KW-0732">Signal</keyword>
<feature type="domain" description="SH3b" evidence="2">
    <location>
        <begin position="105"/>
        <end position="167"/>
    </location>
</feature>
<dbReference type="AlphaFoldDB" id="A0A1G4EP81"/>
<dbReference type="PANTHER" id="PTHR34408:SF1">
    <property type="entry name" value="GLYCOSYL HYDROLASE FAMILY 19 DOMAIN-CONTAINING PROTEIN HI_1415"/>
    <property type="match status" value="1"/>
</dbReference>
<dbReference type="Pfam" id="PF08239">
    <property type="entry name" value="SH3_3"/>
    <property type="match status" value="3"/>
</dbReference>
<dbReference type="RefSeq" id="WP_088099228.1">
    <property type="nucleotide sequence ID" value="NZ_FMAK01000035.1"/>
</dbReference>
<evidence type="ECO:0000259" key="2">
    <source>
        <dbReference type="PROSITE" id="PS51781"/>
    </source>
</evidence>
<dbReference type="Gene3D" id="2.30.30.40">
    <property type="entry name" value="SH3 Domains"/>
    <property type="match status" value="3"/>
</dbReference>
<dbReference type="SMART" id="SM00287">
    <property type="entry name" value="SH3b"/>
    <property type="match status" value="3"/>
</dbReference>
<dbReference type="CDD" id="cd12797">
    <property type="entry name" value="M23_peptidase"/>
    <property type="match status" value="1"/>
</dbReference>